<accession>A0A2S6I9J9</accession>
<sequence length="283" mass="32121">MKQKRPVEVVVISDVHLGTYGSRAGELLAYLHSIDPRTIVLNGDIIDIWQFNKRYFPPDHLKVIKHLLSLVVKGKEVIYVAGNHDELMRRFRGFDLAGFKIVNKVVLELDGKRAWVFHGDVFDVTMKHSRWLARLGGIGYDFLIRLNTVVNACSHRLGRGRISLSKRIKSGVKRAIRHIDDFETTAARIAMSNGYEYVVCGHIHQPQHRVITDERGRSVTYLNSGDWIENLTALEYDRGRWSLYEHGGAPVAAIGTDPLDTADLSHAMIFQAMVEEFQLETSS</sequence>
<dbReference type="OrthoDB" id="9802481at2"/>
<proteinExistence type="predicted"/>
<keyword evidence="3" id="KW-0479">Metal-binding</keyword>
<keyword evidence="4" id="KW-0472">Membrane</keyword>
<gene>
    <name evidence="7" type="ORF">CLV84_1141</name>
</gene>
<reference evidence="7 8" key="1">
    <citation type="submission" date="2018-02" db="EMBL/GenBank/DDBJ databases">
        <title>Genomic Encyclopedia of Archaeal and Bacterial Type Strains, Phase II (KMG-II): from individual species to whole genera.</title>
        <authorList>
            <person name="Goeker M."/>
        </authorList>
    </citation>
    <scope>NUCLEOTIDE SEQUENCE [LARGE SCALE GENOMIC DNA]</scope>
    <source>
        <strain evidence="7 8">DSM 29526</strain>
    </source>
</reference>
<evidence type="ECO:0000313" key="7">
    <source>
        <dbReference type="EMBL" id="PPK88176.1"/>
    </source>
</evidence>
<evidence type="ECO:0000313" key="8">
    <source>
        <dbReference type="Proteomes" id="UP000237662"/>
    </source>
</evidence>
<evidence type="ECO:0000256" key="1">
    <source>
        <dbReference type="ARBA" id="ARBA00022475"/>
    </source>
</evidence>
<keyword evidence="5" id="KW-0464">Manganese</keyword>
<dbReference type="GO" id="GO:0016020">
    <property type="term" value="C:membrane"/>
    <property type="evidence" value="ECO:0007669"/>
    <property type="project" value="GOC"/>
</dbReference>
<dbReference type="PANTHER" id="PTHR34990:SF2">
    <property type="entry name" value="BLL8164 PROTEIN"/>
    <property type="match status" value="1"/>
</dbReference>
<protein>
    <submittedName>
        <fullName evidence="7">UDP-2,3-diacylglucosamine pyrophosphatase LpxH</fullName>
    </submittedName>
</protein>
<dbReference type="PANTHER" id="PTHR34990">
    <property type="entry name" value="UDP-2,3-DIACYLGLUCOSAMINE HYDROLASE-RELATED"/>
    <property type="match status" value="1"/>
</dbReference>
<evidence type="ECO:0000259" key="6">
    <source>
        <dbReference type="Pfam" id="PF00149"/>
    </source>
</evidence>
<dbReference type="GO" id="GO:0009245">
    <property type="term" value="P:lipid A biosynthetic process"/>
    <property type="evidence" value="ECO:0007669"/>
    <property type="project" value="TreeGrafter"/>
</dbReference>
<comment type="caution">
    <text evidence="7">The sequence shown here is derived from an EMBL/GenBank/DDBJ whole genome shotgun (WGS) entry which is preliminary data.</text>
</comment>
<evidence type="ECO:0000256" key="4">
    <source>
        <dbReference type="ARBA" id="ARBA00023136"/>
    </source>
</evidence>
<dbReference type="AlphaFoldDB" id="A0A2S6I9J9"/>
<feature type="domain" description="Calcineurin-like phosphoesterase" evidence="6">
    <location>
        <begin position="9"/>
        <end position="206"/>
    </location>
</feature>
<keyword evidence="8" id="KW-1185">Reference proteome</keyword>
<evidence type="ECO:0000256" key="5">
    <source>
        <dbReference type="ARBA" id="ARBA00023211"/>
    </source>
</evidence>
<dbReference type="InterPro" id="IPR043461">
    <property type="entry name" value="LpxH-like"/>
</dbReference>
<dbReference type="InterPro" id="IPR029052">
    <property type="entry name" value="Metallo-depent_PP-like"/>
</dbReference>
<dbReference type="RefSeq" id="WP_104418749.1">
    <property type="nucleotide sequence ID" value="NZ_PTJC01000005.1"/>
</dbReference>
<organism evidence="7 8">
    <name type="scientific">Neolewinella xylanilytica</name>
    <dbReference type="NCBI Taxonomy" id="1514080"/>
    <lineage>
        <taxon>Bacteria</taxon>
        <taxon>Pseudomonadati</taxon>
        <taxon>Bacteroidota</taxon>
        <taxon>Saprospiria</taxon>
        <taxon>Saprospirales</taxon>
        <taxon>Lewinellaceae</taxon>
        <taxon>Neolewinella</taxon>
    </lineage>
</organism>
<dbReference type="Proteomes" id="UP000237662">
    <property type="component" value="Unassembled WGS sequence"/>
</dbReference>
<dbReference type="Pfam" id="PF00149">
    <property type="entry name" value="Metallophos"/>
    <property type="match status" value="1"/>
</dbReference>
<dbReference type="SUPFAM" id="SSF56300">
    <property type="entry name" value="Metallo-dependent phosphatases"/>
    <property type="match status" value="1"/>
</dbReference>
<evidence type="ECO:0000256" key="3">
    <source>
        <dbReference type="ARBA" id="ARBA00022723"/>
    </source>
</evidence>
<dbReference type="EMBL" id="PTJC01000005">
    <property type="protein sequence ID" value="PPK88176.1"/>
    <property type="molecule type" value="Genomic_DNA"/>
</dbReference>
<dbReference type="Gene3D" id="3.60.21.10">
    <property type="match status" value="1"/>
</dbReference>
<dbReference type="GO" id="GO:0046872">
    <property type="term" value="F:metal ion binding"/>
    <property type="evidence" value="ECO:0007669"/>
    <property type="project" value="UniProtKB-KW"/>
</dbReference>
<evidence type="ECO:0000256" key="2">
    <source>
        <dbReference type="ARBA" id="ARBA00022519"/>
    </source>
</evidence>
<keyword evidence="1" id="KW-1003">Cell membrane</keyword>
<dbReference type="CDD" id="cd07398">
    <property type="entry name" value="MPP_YbbF-LpxH"/>
    <property type="match status" value="1"/>
</dbReference>
<keyword evidence="2" id="KW-0997">Cell inner membrane</keyword>
<dbReference type="GO" id="GO:0008758">
    <property type="term" value="F:UDP-2,3-diacylglucosamine hydrolase activity"/>
    <property type="evidence" value="ECO:0007669"/>
    <property type="project" value="TreeGrafter"/>
</dbReference>
<name>A0A2S6I9J9_9BACT</name>
<dbReference type="InterPro" id="IPR004843">
    <property type="entry name" value="Calcineurin-like_PHP"/>
</dbReference>